<feature type="transmembrane region" description="Helical" evidence="1">
    <location>
        <begin position="112"/>
        <end position="130"/>
    </location>
</feature>
<keyword evidence="1" id="KW-0472">Membrane</keyword>
<feature type="transmembrane region" description="Helical" evidence="1">
    <location>
        <begin position="231"/>
        <end position="248"/>
    </location>
</feature>
<dbReference type="GO" id="GO:0004175">
    <property type="term" value="F:endopeptidase activity"/>
    <property type="evidence" value="ECO:0007669"/>
    <property type="project" value="UniProtKB-ARBA"/>
</dbReference>
<gene>
    <name evidence="3" type="ORF">SAMN05216219_1505</name>
</gene>
<feature type="transmembrane region" description="Helical" evidence="1">
    <location>
        <begin position="84"/>
        <end position="106"/>
    </location>
</feature>
<evidence type="ECO:0000313" key="4">
    <source>
        <dbReference type="Proteomes" id="UP000198867"/>
    </source>
</evidence>
<dbReference type="GO" id="GO:0006508">
    <property type="term" value="P:proteolysis"/>
    <property type="evidence" value="ECO:0007669"/>
    <property type="project" value="UniProtKB-KW"/>
</dbReference>
<keyword evidence="4" id="KW-1185">Reference proteome</keyword>
<keyword evidence="3" id="KW-0378">Hydrolase</keyword>
<dbReference type="PANTHER" id="PTHR35797">
    <property type="entry name" value="PROTEASE-RELATED"/>
    <property type="match status" value="1"/>
</dbReference>
<keyword evidence="1" id="KW-1133">Transmembrane helix</keyword>
<accession>A0A1I5AJ78</accession>
<feature type="transmembrane region" description="Helical" evidence="1">
    <location>
        <begin position="151"/>
        <end position="169"/>
    </location>
</feature>
<feature type="transmembrane region" description="Helical" evidence="1">
    <location>
        <begin position="181"/>
        <end position="201"/>
    </location>
</feature>
<dbReference type="GO" id="GO:0080120">
    <property type="term" value="P:CAAX-box protein maturation"/>
    <property type="evidence" value="ECO:0007669"/>
    <property type="project" value="UniProtKB-ARBA"/>
</dbReference>
<feature type="transmembrane region" description="Helical" evidence="1">
    <location>
        <begin position="44"/>
        <end position="64"/>
    </location>
</feature>
<dbReference type="STRING" id="995034.SAMN05216219_1505"/>
<keyword evidence="3" id="KW-0645">Protease</keyword>
<name>A0A1I5AJ78_9MICO</name>
<proteinExistence type="predicted"/>
<dbReference type="OrthoDB" id="3693644at2"/>
<dbReference type="AlphaFoldDB" id="A0A1I5AJ78"/>
<dbReference type="RefSeq" id="WP_090710157.1">
    <property type="nucleotide sequence ID" value="NZ_FOVM01000003.1"/>
</dbReference>
<dbReference type="EMBL" id="FOVM01000003">
    <property type="protein sequence ID" value="SFN62541.1"/>
    <property type="molecule type" value="Genomic_DNA"/>
</dbReference>
<evidence type="ECO:0000259" key="2">
    <source>
        <dbReference type="Pfam" id="PF02517"/>
    </source>
</evidence>
<dbReference type="PANTHER" id="PTHR35797:SF1">
    <property type="entry name" value="PROTEASE"/>
    <property type="match status" value="1"/>
</dbReference>
<protein>
    <submittedName>
        <fullName evidence="3">CAAX protease self-immunity</fullName>
    </submittedName>
</protein>
<feature type="domain" description="CAAX prenyl protease 2/Lysostaphin resistance protein A-like" evidence="2">
    <location>
        <begin position="121"/>
        <end position="222"/>
    </location>
</feature>
<dbReference type="InterPro" id="IPR003675">
    <property type="entry name" value="Rce1/LyrA-like_dom"/>
</dbReference>
<sequence>MSATTWVRARPVLAFSLLTFVITWGAWWPMAAYNRGWTDLNLPALYFLGGLGPGIAAYVVMRILRGKAADAALLGPLLRWRVGWAWYAGATLLAPAVWLLAATLTGTVGTELAALGSVAAVTTALARYLLAAVPEEVGWRGFALPALQARHSALTASLIVGLLWWAWHLPLVLGGDPGMSTYPLVPYTIWILAQAVLYTWLYNNTGGSLLIAVLLHGISNVVGVFSAAPWATTGVTVALAVIVTVVYGPRELSRTGPRVTLAHLGQSAV</sequence>
<dbReference type="InterPro" id="IPR042150">
    <property type="entry name" value="MmRce1-like"/>
</dbReference>
<evidence type="ECO:0000256" key="1">
    <source>
        <dbReference type="SAM" id="Phobius"/>
    </source>
</evidence>
<keyword evidence="1" id="KW-0812">Transmembrane</keyword>
<dbReference type="Proteomes" id="UP000198867">
    <property type="component" value="Unassembled WGS sequence"/>
</dbReference>
<dbReference type="Pfam" id="PF02517">
    <property type="entry name" value="Rce1-like"/>
    <property type="match status" value="1"/>
</dbReference>
<evidence type="ECO:0000313" key="3">
    <source>
        <dbReference type="EMBL" id="SFN62541.1"/>
    </source>
</evidence>
<feature type="transmembrane region" description="Helical" evidence="1">
    <location>
        <begin position="208"/>
        <end position="225"/>
    </location>
</feature>
<organism evidence="3 4">
    <name type="scientific">Mycetocola miduiensis</name>
    <dbReference type="NCBI Taxonomy" id="995034"/>
    <lineage>
        <taxon>Bacteria</taxon>
        <taxon>Bacillati</taxon>
        <taxon>Actinomycetota</taxon>
        <taxon>Actinomycetes</taxon>
        <taxon>Micrococcales</taxon>
        <taxon>Microbacteriaceae</taxon>
        <taxon>Mycetocola</taxon>
    </lineage>
</organism>
<reference evidence="4" key="1">
    <citation type="submission" date="2016-10" db="EMBL/GenBank/DDBJ databases">
        <authorList>
            <person name="Varghese N."/>
            <person name="Submissions S."/>
        </authorList>
    </citation>
    <scope>NUCLEOTIDE SEQUENCE [LARGE SCALE GENOMIC DNA]</scope>
    <source>
        <strain evidence="4">CGMCC 1.11101</strain>
    </source>
</reference>
<feature type="transmembrane region" description="Helical" evidence="1">
    <location>
        <begin position="12"/>
        <end position="32"/>
    </location>
</feature>